<evidence type="ECO:0000313" key="3">
    <source>
        <dbReference type="EMBL" id="SFC95670.1"/>
    </source>
</evidence>
<dbReference type="AlphaFoldDB" id="A0A1I1NPK3"/>
<organism evidence="3 4">
    <name type="scientific">Flexibacter flexilis DSM 6793</name>
    <dbReference type="NCBI Taxonomy" id="927664"/>
    <lineage>
        <taxon>Bacteria</taxon>
        <taxon>Pseudomonadati</taxon>
        <taxon>Bacteroidota</taxon>
        <taxon>Cytophagia</taxon>
        <taxon>Cytophagales</taxon>
        <taxon>Flexibacteraceae</taxon>
        <taxon>Flexibacter</taxon>
    </lineage>
</organism>
<protein>
    <submittedName>
        <fullName evidence="3">Uncharacterized protein</fullName>
    </submittedName>
</protein>
<evidence type="ECO:0000259" key="1">
    <source>
        <dbReference type="Pfam" id="PF18096"/>
    </source>
</evidence>
<dbReference type="OrthoDB" id="1000417at2"/>
<dbReference type="Pfam" id="PF22013">
    <property type="entry name" value="PG_1098_Fer"/>
    <property type="match status" value="1"/>
</dbReference>
<dbReference type="Pfam" id="PF18096">
    <property type="entry name" value="Thump_like"/>
    <property type="match status" value="1"/>
</dbReference>
<proteinExistence type="predicted"/>
<evidence type="ECO:0000259" key="2">
    <source>
        <dbReference type="Pfam" id="PF22013"/>
    </source>
</evidence>
<accession>A0A1I1NPK3</accession>
<feature type="domain" description="THUMP-like" evidence="1">
    <location>
        <begin position="331"/>
        <end position="401"/>
    </location>
</feature>
<dbReference type="InterPro" id="IPR041497">
    <property type="entry name" value="Thump-like"/>
</dbReference>
<dbReference type="EMBL" id="FOLE01000014">
    <property type="protein sequence ID" value="SFC95670.1"/>
    <property type="molecule type" value="Genomic_DNA"/>
</dbReference>
<dbReference type="SUPFAM" id="SSF53335">
    <property type="entry name" value="S-adenosyl-L-methionine-dependent methyltransferases"/>
    <property type="match status" value="1"/>
</dbReference>
<gene>
    <name evidence="3" type="ORF">SAMN05421780_11433</name>
</gene>
<dbReference type="InterPro" id="IPR054168">
    <property type="entry name" value="PG_1098_Fer"/>
</dbReference>
<feature type="domain" description="PG-1098 ferredoxin-like" evidence="2">
    <location>
        <begin position="287"/>
        <end position="329"/>
    </location>
</feature>
<sequence>MLQDWQNLLNPDIEFFIEKNKTLSAAALMLKSKAPQGTAMADIAVQVAARQKAAYKLPQWAATPQIIYASSLSMEQCSSQAAAQYKASLSQGATLLDLTGGMGVDCFYLAQSFQKAIHLEQQPQLSAITAHNFRQLGATHIECVCTDSLDFLEKYEGCADLIYLDPARRNDHQQKVFRLADCQPNVADLLPLLAQKTRRWLLKLSPMLDLKEALAQLPPVQAVHIVTVDNECKELLFLIDNQENTPNAAPPITAVHLRSNGQNTAQTFTWTQEAQTQCTFAPQPLAYLYEPHAGLLKAGAFRWVAAHFGLHKLHPDSHLYTSDSLVADFAGRIFRCNGLLPYDKKSIKAAIPNLKANVSIRNFPDSVAQIRKKTGLTDGGAAYVIGTTLQSGKPVLLLCEKVG</sequence>
<dbReference type="RefSeq" id="WP_091516472.1">
    <property type="nucleotide sequence ID" value="NZ_FOLE01000014.1"/>
</dbReference>
<dbReference type="Gene3D" id="1.10.10.1110">
    <property type="entry name" value="Methyltransferase PG1098, N-terminal domain"/>
    <property type="match status" value="1"/>
</dbReference>
<name>A0A1I1NPK3_9BACT</name>
<evidence type="ECO:0000313" key="4">
    <source>
        <dbReference type="Proteomes" id="UP000199514"/>
    </source>
</evidence>
<dbReference type="Proteomes" id="UP000199514">
    <property type="component" value="Unassembled WGS sequence"/>
</dbReference>
<reference evidence="3 4" key="1">
    <citation type="submission" date="2016-10" db="EMBL/GenBank/DDBJ databases">
        <authorList>
            <person name="de Groot N.N."/>
        </authorList>
    </citation>
    <scope>NUCLEOTIDE SEQUENCE [LARGE SCALE GENOMIC DNA]</scope>
    <source>
        <strain evidence="3 4">DSM 6793</strain>
    </source>
</reference>
<dbReference type="InterPro" id="IPR029063">
    <property type="entry name" value="SAM-dependent_MTases_sf"/>
</dbReference>
<dbReference type="STRING" id="927664.SAMN05421780_11433"/>
<keyword evidence="4" id="KW-1185">Reference proteome</keyword>
<dbReference type="Gene3D" id="3.40.50.150">
    <property type="entry name" value="Vaccinia Virus protein VP39"/>
    <property type="match status" value="1"/>
</dbReference>